<protein>
    <submittedName>
        <fullName evidence="1">Uncharacterized protein</fullName>
    </submittedName>
</protein>
<accession>A0A7Y4NPG1</accession>
<reference evidence="1 2" key="1">
    <citation type="submission" date="2020-05" db="EMBL/GenBank/DDBJ databases">
        <authorList>
            <person name="Whitworth D."/>
        </authorList>
    </citation>
    <scope>NUCLEOTIDE SEQUENCE [LARGE SCALE GENOMIC DNA]</scope>
    <source>
        <strain evidence="1 2">AB043B</strain>
    </source>
</reference>
<keyword evidence="2" id="KW-1185">Reference proteome</keyword>
<evidence type="ECO:0000313" key="2">
    <source>
        <dbReference type="Proteomes" id="UP000563426"/>
    </source>
</evidence>
<dbReference type="EMBL" id="JABFJV010000012">
    <property type="protein sequence ID" value="NOK32319.1"/>
    <property type="molecule type" value="Genomic_DNA"/>
</dbReference>
<organism evidence="1 2">
    <name type="scientific">Corallococcus exercitus</name>
    <dbReference type="NCBI Taxonomy" id="2316736"/>
    <lineage>
        <taxon>Bacteria</taxon>
        <taxon>Pseudomonadati</taxon>
        <taxon>Myxococcota</taxon>
        <taxon>Myxococcia</taxon>
        <taxon>Myxococcales</taxon>
        <taxon>Cystobacterineae</taxon>
        <taxon>Myxococcaceae</taxon>
        <taxon>Corallococcus</taxon>
    </lineage>
</organism>
<dbReference type="RefSeq" id="WP_171433032.1">
    <property type="nucleotide sequence ID" value="NZ_JABFJV010000012.1"/>
</dbReference>
<evidence type="ECO:0000313" key="1">
    <source>
        <dbReference type="EMBL" id="NOK32319.1"/>
    </source>
</evidence>
<dbReference type="AlphaFoldDB" id="A0A7Y4NPG1"/>
<name>A0A7Y4NPG1_9BACT</name>
<proteinExistence type="predicted"/>
<gene>
    <name evidence="1" type="ORF">HMI49_03770</name>
</gene>
<comment type="caution">
    <text evidence="1">The sequence shown here is derived from an EMBL/GenBank/DDBJ whole genome shotgun (WGS) entry which is preliminary data.</text>
</comment>
<dbReference type="Proteomes" id="UP000563426">
    <property type="component" value="Unassembled WGS sequence"/>
</dbReference>
<sequence>MATSDGVATLRPWETVDFPHFVGVRHRGGEWSTIILKPTGQEIDVASLGGRRVVLHCNGIEFLDPPPSSSARLVTLNPEPPEGA</sequence>